<evidence type="ECO:0008006" key="5">
    <source>
        <dbReference type="Google" id="ProtNLM"/>
    </source>
</evidence>
<evidence type="ECO:0000313" key="3">
    <source>
        <dbReference type="EMBL" id="QRP71035.1"/>
    </source>
</evidence>
<feature type="transmembrane region" description="Helical" evidence="1">
    <location>
        <begin position="109"/>
        <end position="130"/>
    </location>
</feature>
<evidence type="ECO:0000313" key="4">
    <source>
        <dbReference type="Proteomes" id="UP000596145"/>
    </source>
</evidence>
<keyword evidence="1" id="KW-0472">Membrane</keyword>
<dbReference type="OrthoDB" id="4426042at2"/>
<keyword evidence="1" id="KW-0812">Transmembrane</keyword>
<keyword evidence="1" id="KW-1133">Transmembrane helix</keyword>
<dbReference type="EMBL" id="CP069534">
    <property type="protein sequence ID" value="QRP71035.1"/>
    <property type="molecule type" value="Genomic_DNA"/>
</dbReference>
<feature type="transmembrane region" description="Helical" evidence="1">
    <location>
        <begin position="12"/>
        <end position="29"/>
    </location>
</feature>
<protein>
    <recommendedName>
        <fullName evidence="5">DUF3592 domain-containing protein</fullName>
    </recommendedName>
</protein>
<dbReference type="AlphaFoldDB" id="A0A7T4EFQ4"/>
<sequence length="147" mass="15877">MTRRIKQAIIGSWILAAIMCVAMVGGAYMNDRLIAEAPVRSLARVTSVGTLRTAIDFQDVHGSLQSPELGLLYPTGLNEGQRVWVTYNAARPDVVKVDGRQWTLAFRPALSILAVASAVAGVLFGLVTAISRRRSAAQSRNQNVTNI</sequence>
<dbReference type="Proteomes" id="UP000596145">
    <property type="component" value="Chromosome"/>
</dbReference>
<dbReference type="Proteomes" id="UP000617681">
    <property type="component" value="Chromosome"/>
</dbReference>
<reference evidence="2 4" key="1">
    <citation type="submission" date="2020-12" db="EMBL/GenBank/DDBJ databases">
        <title>FDA dAtabase for Regulatory Grade micrObial Sequences (FDA-ARGOS): Supporting development and validation of Infectious Disease Dx tests.</title>
        <authorList>
            <person name="Sproer C."/>
            <person name="Gronow S."/>
            <person name="Severitt S."/>
            <person name="Schroder I."/>
            <person name="Tallon L."/>
            <person name="Sadzewicz L."/>
            <person name="Zhao X."/>
            <person name="Boylan J."/>
            <person name="Ott S."/>
            <person name="Bowen H."/>
            <person name="Vavikolanu K."/>
            <person name="Mehta A."/>
            <person name="Aluvathingal J."/>
            <person name="Nadendla S."/>
            <person name="Lowell S."/>
            <person name="Myers T."/>
            <person name="Yan Y."/>
            <person name="Sichtig H."/>
        </authorList>
    </citation>
    <scope>NUCLEOTIDE SEQUENCE [LARGE SCALE GENOMIC DNA]</scope>
    <source>
        <strain evidence="2 4">FDAARGOS_1053</strain>
        <strain evidence="3">FDAARGOS_1191</strain>
    </source>
</reference>
<accession>A0A7T4EFQ4</accession>
<evidence type="ECO:0000313" key="2">
    <source>
        <dbReference type="EMBL" id="QQB46497.1"/>
    </source>
</evidence>
<gene>
    <name evidence="2" type="ORF">I6I10_00615</name>
    <name evidence="3" type="ORF">I6J21_02430</name>
</gene>
<dbReference type="EMBL" id="CP066007">
    <property type="protein sequence ID" value="QQB46497.1"/>
    <property type="molecule type" value="Genomic_DNA"/>
</dbReference>
<evidence type="ECO:0000256" key="1">
    <source>
        <dbReference type="SAM" id="Phobius"/>
    </source>
</evidence>
<dbReference type="GeneID" id="92759194"/>
<proteinExistence type="predicted"/>
<dbReference type="RefSeq" id="WP_005390602.1">
    <property type="nucleotide sequence ID" value="NZ_CP066007.1"/>
</dbReference>
<name>A0A7T4EFQ4_9CORY</name>
<organism evidence="2 4">
    <name type="scientific">Corynebacterium glucuronolyticum</name>
    <dbReference type="NCBI Taxonomy" id="39791"/>
    <lineage>
        <taxon>Bacteria</taxon>
        <taxon>Bacillati</taxon>
        <taxon>Actinomycetota</taxon>
        <taxon>Actinomycetes</taxon>
        <taxon>Mycobacteriales</taxon>
        <taxon>Corynebacteriaceae</taxon>
        <taxon>Corynebacterium</taxon>
    </lineage>
</organism>